<organism evidence="1">
    <name type="scientific">marine sediment metagenome</name>
    <dbReference type="NCBI Taxonomy" id="412755"/>
    <lineage>
        <taxon>unclassified sequences</taxon>
        <taxon>metagenomes</taxon>
        <taxon>ecological metagenomes</taxon>
    </lineage>
</organism>
<name>X1UJJ2_9ZZZZ</name>
<feature type="non-terminal residue" evidence="1">
    <location>
        <position position="1"/>
    </location>
</feature>
<feature type="non-terminal residue" evidence="1">
    <location>
        <position position="44"/>
    </location>
</feature>
<gene>
    <name evidence="1" type="ORF">S12H4_63374</name>
</gene>
<proteinExistence type="predicted"/>
<reference evidence="1" key="1">
    <citation type="journal article" date="2014" name="Front. Microbiol.">
        <title>High frequency of phylogenetically diverse reductive dehalogenase-homologous genes in deep subseafloor sedimentary metagenomes.</title>
        <authorList>
            <person name="Kawai M."/>
            <person name="Futagami T."/>
            <person name="Toyoda A."/>
            <person name="Takaki Y."/>
            <person name="Nishi S."/>
            <person name="Hori S."/>
            <person name="Arai W."/>
            <person name="Tsubouchi T."/>
            <person name="Morono Y."/>
            <person name="Uchiyama I."/>
            <person name="Ito T."/>
            <person name="Fujiyama A."/>
            <person name="Inagaki F."/>
            <person name="Takami H."/>
        </authorList>
    </citation>
    <scope>NUCLEOTIDE SEQUENCE</scope>
    <source>
        <strain evidence="1">Expedition CK06-06</strain>
    </source>
</reference>
<accession>X1UJJ2</accession>
<evidence type="ECO:0000313" key="1">
    <source>
        <dbReference type="EMBL" id="GAJ17623.1"/>
    </source>
</evidence>
<dbReference type="AlphaFoldDB" id="X1UJJ2"/>
<dbReference type="EMBL" id="BARW01043076">
    <property type="protein sequence ID" value="GAJ17623.1"/>
    <property type="molecule type" value="Genomic_DNA"/>
</dbReference>
<comment type="caution">
    <text evidence="1">The sequence shown here is derived from an EMBL/GenBank/DDBJ whole genome shotgun (WGS) entry which is preliminary data.</text>
</comment>
<protein>
    <submittedName>
        <fullName evidence="1">Uncharacterized protein</fullName>
    </submittedName>
</protein>
<sequence>SFGGGEVTLSLDTSELVFPIDVDPTELVVQPSANDTGLSMANPT</sequence>